<dbReference type="PANTHER" id="PTHR24148:SF82">
    <property type="entry name" value="HETEROKARYON INCOMPATIBILITY DOMAIN-CONTAINING PROTEIN"/>
    <property type="match status" value="1"/>
</dbReference>
<dbReference type="OrthoDB" id="3556612at2759"/>
<dbReference type="PANTHER" id="PTHR24148">
    <property type="entry name" value="ANKYRIN REPEAT DOMAIN-CONTAINING PROTEIN 39 HOMOLOG-RELATED"/>
    <property type="match status" value="1"/>
</dbReference>
<dbReference type="STRING" id="1149755.A0A2J6R4G2"/>
<evidence type="ECO:0000259" key="1">
    <source>
        <dbReference type="Pfam" id="PF06985"/>
    </source>
</evidence>
<organism evidence="2 3">
    <name type="scientific">Hyaloscypha variabilis (strain UAMH 11265 / GT02V1 / F)</name>
    <name type="common">Meliniomyces variabilis</name>
    <dbReference type="NCBI Taxonomy" id="1149755"/>
    <lineage>
        <taxon>Eukaryota</taxon>
        <taxon>Fungi</taxon>
        <taxon>Dikarya</taxon>
        <taxon>Ascomycota</taxon>
        <taxon>Pezizomycotina</taxon>
        <taxon>Leotiomycetes</taxon>
        <taxon>Helotiales</taxon>
        <taxon>Hyaloscyphaceae</taxon>
        <taxon>Hyaloscypha</taxon>
        <taxon>Hyaloscypha variabilis</taxon>
    </lineage>
</organism>
<dbReference type="Proteomes" id="UP000235786">
    <property type="component" value="Unassembled WGS sequence"/>
</dbReference>
<dbReference type="Pfam" id="PF06985">
    <property type="entry name" value="HET"/>
    <property type="match status" value="1"/>
</dbReference>
<dbReference type="InterPro" id="IPR010730">
    <property type="entry name" value="HET"/>
</dbReference>
<feature type="domain" description="Heterokaryon incompatibility" evidence="1">
    <location>
        <begin position="4"/>
        <end position="164"/>
    </location>
</feature>
<feature type="non-terminal residue" evidence="2">
    <location>
        <position position="1"/>
    </location>
</feature>
<gene>
    <name evidence="2" type="ORF">L207DRAFT_386736</name>
</gene>
<proteinExistence type="predicted"/>
<dbReference type="AlphaFoldDB" id="A0A2J6R4G2"/>
<reference evidence="2 3" key="1">
    <citation type="submission" date="2016-04" db="EMBL/GenBank/DDBJ databases">
        <title>A degradative enzymes factory behind the ericoid mycorrhizal symbiosis.</title>
        <authorList>
            <consortium name="DOE Joint Genome Institute"/>
            <person name="Martino E."/>
            <person name="Morin E."/>
            <person name="Grelet G."/>
            <person name="Kuo A."/>
            <person name="Kohler A."/>
            <person name="Daghino S."/>
            <person name="Barry K."/>
            <person name="Choi C."/>
            <person name="Cichocki N."/>
            <person name="Clum A."/>
            <person name="Copeland A."/>
            <person name="Hainaut M."/>
            <person name="Haridas S."/>
            <person name="Labutti K."/>
            <person name="Lindquist E."/>
            <person name="Lipzen A."/>
            <person name="Khouja H.-R."/>
            <person name="Murat C."/>
            <person name="Ohm R."/>
            <person name="Olson A."/>
            <person name="Spatafora J."/>
            <person name="Veneault-Fourrey C."/>
            <person name="Henrissat B."/>
            <person name="Grigoriev I."/>
            <person name="Martin F."/>
            <person name="Perotto S."/>
        </authorList>
    </citation>
    <scope>NUCLEOTIDE SEQUENCE [LARGE SCALE GENOMIC DNA]</scope>
    <source>
        <strain evidence="2 3">F</strain>
    </source>
</reference>
<feature type="non-terminal residue" evidence="2">
    <location>
        <position position="173"/>
    </location>
</feature>
<sequence>APEYTAFSYVWGRDPLTSEKIICDGKSLAITPHLHETIHHLHGLVPIIKVWIDAICINQADLAERAVQTRRMNSVYGSAQEVLAWLGKGDDNSDRAMDRIEDINQKLTLILQDNTPENKAFIDNWLGKDTLSSTGLQEIDDTIWHALGQIYSQPWFTRLWVLQEVALAKQIVV</sequence>
<keyword evidence="3" id="KW-1185">Reference proteome</keyword>
<dbReference type="InterPro" id="IPR052895">
    <property type="entry name" value="HetReg/Transcr_Mod"/>
</dbReference>
<protein>
    <recommendedName>
        <fullName evidence="1">Heterokaryon incompatibility domain-containing protein</fullName>
    </recommendedName>
</protein>
<evidence type="ECO:0000313" key="2">
    <source>
        <dbReference type="EMBL" id="PMD33410.1"/>
    </source>
</evidence>
<dbReference type="EMBL" id="KZ613956">
    <property type="protein sequence ID" value="PMD33410.1"/>
    <property type="molecule type" value="Genomic_DNA"/>
</dbReference>
<evidence type="ECO:0000313" key="3">
    <source>
        <dbReference type="Proteomes" id="UP000235786"/>
    </source>
</evidence>
<accession>A0A2J6R4G2</accession>
<name>A0A2J6R4G2_HYAVF</name>